<gene>
    <name evidence="1" type="ORF">HGRIS_004883</name>
</gene>
<accession>A0ABR3JE42</accession>
<dbReference type="EMBL" id="JASNQZ010000008">
    <property type="protein sequence ID" value="KAL0953687.1"/>
    <property type="molecule type" value="Genomic_DNA"/>
</dbReference>
<name>A0ABR3JE42_9AGAR</name>
<evidence type="ECO:0000313" key="2">
    <source>
        <dbReference type="Proteomes" id="UP001556367"/>
    </source>
</evidence>
<sequence>MLPASCNYAAAYLQPTQFNYVGIHNSSVPQSPATTPDSDAMVTESVQQQRATARSALALRERSLPLALPASRREDEVKARAHGHEPFDCRLKPDAAALKRAVSVRCLDEGVDLGADYAWSDIQALEHSYGYETAGGGGIGIELDWDLESGA</sequence>
<proteinExistence type="predicted"/>
<comment type="caution">
    <text evidence="1">The sequence shown here is derived from an EMBL/GenBank/DDBJ whole genome shotgun (WGS) entry which is preliminary data.</text>
</comment>
<keyword evidence="2" id="KW-1185">Reference proteome</keyword>
<dbReference type="Proteomes" id="UP001556367">
    <property type="component" value="Unassembled WGS sequence"/>
</dbReference>
<organism evidence="1 2">
    <name type="scientific">Hohenbuehelia grisea</name>
    <dbReference type="NCBI Taxonomy" id="104357"/>
    <lineage>
        <taxon>Eukaryota</taxon>
        <taxon>Fungi</taxon>
        <taxon>Dikarya</taxon>
        <taxon>Basidiomycota</taxon>
        <taxon>Agaricomycotina</taxon>
        <taxon>Agaricomycetes</taxon>
        <taxon>Agaricomycetidae</taxon>
        <taxon>Agaricales</taxon>
        <taxon>Pleurotineae</taxon>
        <taxon>Pleurotaceae</taxon>
        <taxon>Hohenbuehelia</taxon>
    </lineage>
</organism>
<reference evidence="2" key="1">
    <citation type="submission" date="2024-06" db="EMBL/GenBank/DDBJ databases">
        <title>Multi-omics analyses provide insights into the biosynthesis of the anticancer antibiotic pleurotin in Hohenbuehelia grisea.</title>
        <authorList>
            <person name="Weaver J.A."/>
            <person name="Alberti F."/>
        </authorList>
    </citation>
    <scope>NUCLEOTIDE SEQUENCE [LARGE SCALE GENOMIC DNA]</scope>
    <source>
        <strain evidence="2">T-177</strain>
    </source>
</reference>
<evidence type="ECO:0000313" key="1">
    <source>
        <dbReference type="EMBL" id="KAL0953687.1"/>
    </source>
</evidence>
<protein>
    <submittedName>
        <fullName evidence="1">Uncharacterized protein</fullName>
    </submittedName>
</protein>